<dbReference type="GO" id="GO:0016020">
    <property type="term" value="C:membrane"/>
    <property type="evidence" value="ECO:0007669"/>
    <property type="project" value="UniProtKB-SubCell"/>
</dbReference>
<keyword evidence="13" id="KW-0732">Signal</keyword>
<evidence type="ECO:0000256" key="2">
    <source>
        <dbReference type="ARBA" id="ARBA00007193"/>
    </source>
</evidence>
<name>A0A484ANW4_DRONA</name>
<sequence length="69" mass="7718">ALWLAFLAVIVVWTHIVIANLTLEYIDQPTEIHMAPNLVHVSNSPFPAVGVCRSSMISKSLMYNYATKM</sequence>
<comment type="similarity">
    <text evidence="2 12">Belongs to the amiloride-sensitive sodium channel (TC 1.A.6) family.</text>
</comment>
<keyword evidence="10 12" id="KW-0739">Sodium transport</keyword>
<evidence type="ECO:0000256" key="11">
    <source>
        <dbReference type="ARBA" id="ARBA00023303"/>
    </source>
</evidence>
<feature type="signal peptide" evidence="13">
    <location>
        <begin position="1"/>
        <end position="19"/>
    </location>
</feature>
<feature type="chain" id="PRO_5019733620" evidence="13">
    <location>
        <begin position="20"/>
        <end position="69"/>
    </location>
</feature>
<keyword evidence="3 12" id="KW-0813">Transport</keyword>
<evidence type="ECO:0000256" key="6">
    <source>
        <dbReference type="ARBA" id="ARBA00022989"/>
    </source>
</evidence>
<dbReference type="OMA" id="PTEIHMS"/>
<comment type="subcellular location">
    <subcellularLocation>
        <location evidence="1">Membrane</location>
        <topology evidence="1">Multi-pass membrane protein</topology>
    </subcellularLocation>
</comment>
<accession>A0A484ANW4</accession>
<dbReference type="OrthoDB" id="8062007at2759"/>
<keyword evidence="5 12" id="KW-0812">Transmembrane</keyword>
<comment type="caution">
    <text evidence="14">The sequence shown here is derived from an EMBL/GenBank/DDBJ whole genome shotgun (WGS) entry which is preliminary data.</text>
</comment>
<evidence type="ECO:0000256" key="8">
    <source>
        <dbReference type="ARBA" id="ARBA00023065"/>
    </source>
</evidence>
<proteinExistence type="inferred from homology"/>
<evidence type="ECO:0000256" key="12">
    <source>
        <dbReference type="RuleBase" id="RU000679"/>
    </source>
</evidence>
<protein>
    <submittedName>
        <fullName evidence="14">Uncharacterized protein</fullName>
    </submittedName>
</protein>
<keyword evidence="9" id="KW-0472">Membrane</keyword>
<dbReference type="AlphaFoldDB" id="A0A484ANW4"/>
<evidence type="ECO:0000256" key="7">
    <source>
        <dbReference type="ARBA" id="ARBA00023053"/>
    </source>
</evidence>
<evidence type="ECO:0000256" key="4">
    <source>
        <dbReference type="ARBA" id="ARBA00022461"/>
    </source>
</evidence>
<dbReference type="InterPro" id="IPR001873">
    <property type="entry name" value="ENaC"/>
</dbReference>
<evidence type="ECO:0000256" key="10">
    <source>
        <dbReference type="ARBA" id="ARBA00023201"/>
    </source>
</evidence>
<feature type="non-terminal residue" evidence="14">
    <location>
        <position position="1"/>
    </location>
</feature>
<keyword evidence="6" id="KW-1133">Transmembrane helix</keyword>
<gene>
    <name evidence="14" type="ORF">AWZ03_014980</name>
</gene>
<evidence type="ECO:0000256" key="3">
    <source>
        <dbReference type="ARBA" id="ARBA00022448"/>
    </source>
</evidence>
<dbReference type="GO" id="GO:0005272">
    <property type="term" value="F:sodium channel activity"/>
    <property type="evidence" value="ECO:0007669"/>
    <property type="project" value="UniProtKB-KW"/>
</dbReference>
<keyword evidence="8 12" id="KW-0406">Ion transport</keyword>
<evidence type="ECO:0000256" key="5">
    <source>
        <dbReference type="ARBA" id="ARBA00022692"/>
    </source>
</evidence>
<evidence type="ECO:0000313" key="14">
    <source>
        <dbReference type="EMBL" id="TDG38597.1"/>
    </source>
</evidence>
<keyword evidence="15" id="KW-1185">Reference proteome</keyword>
<keyword evidence="4 12" id="KW-0894">Sodium channel</keyword>
<evidence type="ECO:0000256" key="9">
    <source>
        <dbReference type="ARBA" id="ARBA00023136"/>
    </source>
</evidence>
<dbReference type="EMBL" id="LSRL02002707">
    <property type="protein sequence ID" value="TDG38597.1"/>
    <property type="molecule type" value="Genomic_DNA"/>
</dbReference>
<dbReference type="Proteomes" id="UP000295192">
    <property type="component" value="Unassembled WGS sequence"/>
</dbReference>
<keyword evidence="11 12" id="KW-0407">Ion channel</keyword>
<reference evidence="14 15" key="1">
    <citation type="journal article" date="2019" name="J. Hered.">
        <title>An Improved Genome Assembly for Drosophila navojoa, the Basal Species in the mojavensis Cluster.</title>
        <authorList>
            <person name="Vanderlinde T."/>
            <person name="Dupim E.G."/>
            <person name="Nazario-Yepiz N.O."/>
            <person name="Carvalho A.B."/>
        </authorList>
    </citation>
    <scope>NUCLEOTIDE SEQUENCE [LARGE SCALE GENOMIC DNA]</scope>
    <source>
        <strain evidence="14">Navoj_Jal97</strain>
        <tissue evidence="14">Whole organism</tissue>
    </source>
</reference>
<dbReference type="Pfam" id="PF00858">
    <property type="entry name" value="ASC"/>
    <property type="match status" value="1"/>
</dbReference>
<keyword evidence="7" id="KW-0915">Sodium</keyword>
<evidence type="ECO:0000256" key="1">
    <source>
        <dbReference type="ARBA" id="ARBA00004141"/>
    </source>
</evidence>
<organism evidence="14 15">
    <name type="scientific">Drosophila navojoa</name>
    <name type="common">Fruit fly</name>
    <dbReference type="NCBI Taxonomy" id="7232"/>
    <lineage>
        <taxon>Eukaryota</taxon>
        <taxon>Metazoa</taxon>
        <taxon>Ecdysozoa</taxon>
        <taxon>Arthropoda</taxon>
        <taxon>Hexapoda</taxon>
        <taxon>Insecta</taxon>
        <taxon>Pterygota</taxon>
        <taxon>Neoptera</taxon>
        <taxon>Endopterygota</taxon>
        <taxon>Diptera</taxon>
        <taxon>Brachycera</taxon>
        <taxon>Muscomorpha</taxon>
        <taxon>Ephydroidea</taxon>
        <taxon>Drosophilidae</taxon>
        <taxon>Drosophila</taxon>
    </lineage>
</organism>
<evidence type="ECO:0000313" key="15">
    <source>
        <dbReference type="Proteomes" id="UP000295192"/>
    </source>
</evidence>
<evidence type="ECO:0000256" key="13">
    <source>
        <dbReference type="SAM" id="SignalP"/>
    </source>
</evidence>